<dbReference type="AlphaFoldDB" id="A0AAU7W999"/>
<reference evidence="1" key="1">
    <citation type="submission" date="2024-05" db="EMBL/GenBank/DDBJ databases">
        <authorList>
            <person name="Yu L."/>
        </authorList>
    </citation>
    <scope>NUCLEOTIDE SEQUENCE</scope>
    <source>
        <strain evidence="1">G08B096</strain>
    </source>
</reference>
<dbReference type="RefSeq" id="WP_350349054.1">
    <property type="nucleotide sequence ID" value="NZ_CP158374.1"/>
</dbReference>
<accession>A0AAU7W999</accession>
<sequence>MGQGIARIVVTPRDAGVLMNTAESLALSHVLVTELPVTLGTVGAPARYDVAAVFTRRPTTTELRLLTEPSVEAKLVERGYPTVSLRAADRRLIIGSTSLTELSNGLGPLIGQILSDISSEAADEQGHRDAEAATLLQEEAARAAAIVHAAEQVDFRPHASQYH</sequence>
<proteinExistence type="predicted"/>
<dbReference type="EMBL" id="CP158374">
    <property type="protein sequence ID" value="XBX83038.1"/>
    <property type="molecule type" value="Genomic_DNA"/>
</dbReference>
<protein>
    <submittedName>
        <fullName evidence="1">Uncharacterized protein</fullName>
    </submittedName>
</protein>
<organism evidence="1">
    <name type="scientific">Agromyces sp. G08B096</name>
    <dbReference type="NCBI Taxonomy" id="3156399"/>
    <lineage>
        <taxon>Bacteria</taxon>
        <taxon>Bacillati</taxon>
        <taxon>Actinomycetota</taxon>
        <taxon>Actinomycetes</taxon>
        <taxon>Micrococcales</taxon>
        <taxon>Microbacteriaceae</taxon>
        <taxon>Agromyces</taxon>
    </lineage>
</organism>
<evidence type="ECO:0000313" key="1">
    <source>
        <dbReference type="EMBL" id="XBX83038.1"/>
    </source>
</evidence>
<name>A0AAU7W999_9MICO</name>
<gene>
    <name evidence="1" type="ORF">ABIQ69_03690</name>
</gene>